<comment type="caution">
    <text evidence="2">The sequence shown here is derived from an EMBL/GenBank/DDBJ whole genome shotgun (WGS) entry which is preliminary data.</text>
</comment>
<name>A0A2W2AP76_9BACT</name>
<sequence length="644" mass="71095">MSLIKKIWRITGFLLLLFLVTNNVFASHIVGGEMTYRCLGGNSYLITLSIYEDCITGNPEAIAGDVPAYIGFFDEGTKQKIRGDDTMSLDLRALVPPNFKNDCVNNPPNVCLLKSTFSKVYTFPNNPNGIRIIYQRCCRNATISNIVNPGNIGATYSCLIPTSRCNNSAIFKNYPPQIICVNNPLVYDHSATDPDGDSLSYAFCPAYTGGSPQTSSGPAPIYYPNPGDSVQYASFYNSQRPMVGFPPIKIDPVTGIITGKPTVQGRFVVTVCCYEWRNGVVINTVTREFQFVVTNCSKAVVADIPQYSTEFNTYIVECDSFKVHFVNNSTTTQGTKYFWDFGVPGINADTSLDFEPDFVYPDTGVYTVKLIVNKGSTCSDSISRFVKVYPTFKANFSFAGNLCPNTPVFFTDLSTATYKPIDGWFWTFGDTVGSSTEQNPTYTYAKGGTYNVKLVATTIKGCVDTAVRQLDVENFHPSSGTGDTIIVKGESINFEASGGSQYTWMPSTFLNNPNIGNPIGYYPDTGRITYVVHVKSDAGCEGNDTFSVWVVGQPSFYVPSAFTPNGDGLNDILIPIGIGYRNVNYFRIYNRWGQEVFYGTKFKLGWDGTFNGVPQDLGVYFWVLGMTDRFGAQQVYKGDVTLIR</sequence>
<gene>
    <name evidence="2" type="ORF">DN068_03960</name>
</gene>
<dbReference type="RefSeq" id="WP_110997596.1">
    <property type="nucleotide sequence ID" value="NZ_QKTW01000006.1"/>
</dbReference>
<dbReference type="Pfam" id="PF18911">
    <property type="entry name" value="PKD_4"/>
    <property type="match status" value="1"/>
</dbReference>
<dbReference type="CDD" id="cd00146">
    <property type="entry name" value="PKD"/>
    <property type="match status" value="2"/>
</dbReference>
<protein>
    <recommendedName>
        <fullName evidence="1">PKD domain-containing protein</fullName>
    </recommendedName>
</protein>
<feature type="domain" description="PKD" evidence="1">
    <location>
        <begin position="414"/>
        <end position="473"/>
    </location>
</feature>
<dbReference type="EMBL" id="QKTW01000006">
    <property type="protein sequence ID" value="PZF74180.1"/>
    <property type="molecule type" value="Genomic_DNA"/>
</dbReference>
<dbReference type="InterPro" id="IPR035986">
    <property type="entry name" value="PKD_dom_sf"/>
</dbReference>
<dbReference type="Proteomes" id="UP000248745">
    <property type="component" value="Unassembled WGS sequence"/>
</dbReference>
<dbReference type="InterPro" id="IPR013783">
    <property type="entry name" value="Ig-like_fold"/>
</dbReference>
<dbReference type="SMART" id="SM00089">
    <property type="entry name" value="PKD"/>
    <property type="match status" value="1"/>
</dbReference>
<dbReference type="Gene3D" id="2.60.40.10">
    <property type="entry name" value="Immunoglobulins"/>
    <property type="match status" value="2"/>
</dbReference>
<dbReference type="NCBIfam" id="TIGR04131">
    <property type="entry name" value="Bac_Flav_CTERM"/>
    <property type="match status" value="1"/>
</dbReference>
<dbReference type="SUPFAM" id="SSF49299">
    <property type="entry name" value="PKD domain"/>
    <property type="match status" value="2"/>
</dbReference>
<dbReference type="InterPro" id="IPR026341">
    <property type="entry name" value="T9SS_type_B"/>
</dbReference>
<dbReference type="AlphaFoldDB" id="A0A2W2AP76"/>
<evidence type="ECO:0000313" key="2">
    <source>
        <dbReference type="EMBL" id="PZF74180.1"/>
    </source>
</evidence>
<dbReference type="InterPro" id="IPR000601">
    <property type="entry name" value="PKD_dom"/>
</dbReference>
<dbReference type="Pfam" id="PF13585">
    <property type="entry name" value="CHU_C"/>
    <property type="match status" value="1"/>
</dbReference>
<dbReference type="PROSITE" id="PS50093">
    <property type="entry name" value="PKD"/>
    <property type="match status" value="1"/>
</dbReference>
<evidence type="ECO:0000259" key="1">
    <source>
        <dbReference type="PROSITE" id="PS50093"/>
    </source>
</evidence>
<evidence type="ECO:0000313" key="3">
    <source>
        <dbReference type="Proteomes" id="UP000248745"/>
    </source>
</evidence>
<dbReference type="OrthoDB" id="1490014at2"/>
<proteinExistence type="predicted"/>
<accession>A0A2W2AP76</accession>
<dbReference type="InterPro" id="IPR022409">
    <property type="entry name" value="PKD/Chitinase_dom"/>
</dbReference>
<reference evidence="2 3" key="1">
    <citation type="submission" date="2018-06" db="EMBL/GenBank/DDBJ databases">
        <title>Mucibacter soli gen. nov., sp. nov., a new member of the family Chitinophagaceae producing mucin.</title>
        <authorList>
            <person name="Kim M.-K."/>
            <person name="Park S."/>
            <person name="Kim T.-S."/>
            <person name="Joung Y."/>
            <person name="Han J.-H."/>
            <person name="Kim S.B."/>
        </authorList>
    </citation>
    <scope>NUCLEOTIDE SEQUENCE [LARGE SCALE GENOMIC DNA]</scope>
    <source>
        <strain evidence="2 3">R1-15</strain>
    </source>
</reference>
<keyword evidence="3" id="KW-1185">Reference proteome</keyword>
<organism evidence="2 3">
    <name type="scientific">Taibaiella soli</name>
    <dbReference type="NCBI Taxonomy" id="1649169"/>
    <lineage>
        <taxon>Bacteria</taxon>
        <taxon>Pseudomonadati</taxon>
        <taxon>Bacteroidota</taxon>
        <taxon>Chitinophagia</taxon>
        <taxon>Chitinophagales</taxon>
        <taxon>Chitinophagaceae</taxon>
        <taxon>Taibaiella</taxon>
    </lineage>
</organism>